<dbReference type="STRING" id="1392247.A0A3N4KSL3"/>
<gene>
    <name evidence="1" type="ORF">P167DRAFT_544507</name>
</gene>
<dbReference type="InterPro" id="IPR036514">
    <property type="entry name" value="SGNH_hydro_sf"/>
</dbReference>
<name>A0A3N4KSL3_9PEZI</name>
<evidence type="ECO:0000313" key="1">
    <source>
        <dbReference type="EMBL" id="RPB13510.1"/>
    </source>
</evidence>
<dbReference type="SUPFAM" id="SSF52266">
    <property type="entry name" value="SGNH hydrolase"/>
    <property type="match status" value="1"/>
</dbReference>
<organism evidence="1 2">
    <name type="scientific">Morchella conica CCBAS932</name>
    <dbReference type="NCBI Taxonomy" id="1392247"/>
    <lineage>
        <taxon>Eukaryota</taxon>
        <taxon>Fungi</taxon>
        <taxon>Dikarya</taxon>
        <taxon>Ascomycota</taxon>
        <taxon>Pezizomycotina</taxon>
        <taxon>Pezizomycetes</taxon>
        <taxon>Pezizales</taxon>
        <taxon>Morchellaceae</taxon>
        <taxon>Morchella</taxon>
    </lineage>
</organism>
<dbReference type="OrthoDB" id="5278722at2759"/>
<accession>A0A3N4KSL3</accession>
<proteinExistence type="predicted"/>
<reference evidence="1 2" key="1">
    <citation type="journal article" date="2018" name="Nat. Ecol. Evol.">
        <title>Pezizomycetes genomes reveal the molecular basis of ectomycorrhizal truffle lifestyle.</title>
        <authorList>
            <person name="Murat C."/>
            <person name="Payen T."/>
            <person name="Noel B."/>
            <person name="Kuo A."/>
            <person name="Morin E."/>
            <person name="Chen J."/>
            <person name="Kohler A."/>
            <person name="Krizsan K."/>
            <person name="Balestrini R."/>
            <person name="Da Silva C."/>
            <person name="Montanini B."/>
            <person name="Hainaut M."/>
            <person name="Levati E."/>
            <person name="Barry K.W."/>
            <person name="Belfiori B."/>
            <person name="Cichocki N."/>
            <person name="Clum A."/>
            <person name="Dockter R.B."/>
            <person name="Fauchery L."/>
            <person name="Guy J."/>
            <person name="Iotti M."/>
            <person name="Le Tacon F."/>
            <person name="Lindquist E.A."/>
            <person name="Lipzen A."/>
            <person name="Malagnac F."/>
            <person name="Mello A."/>
            <person name="Molinier V."/>
            <person name="Miyauchi S."/>
            <person name="Poulain J."/>
            <person name="Riccioni C."/>
            <person name="Rubini A."/>
            <person name="Sitrit Y."/>
            <person name="Splivallo R."/>
            <person name="Traeger S."/>
            <person name="Wang M."/>
            <person name="Zifcakova L."/>
            <person name="Wipf D."/>
            <person name="Zambonelli A."/>
            <person name="Paolocci F."/>
            <person name="Nowrousian M."/>
            <person name="Ottonello S."/>
            <person name="Baldrian P."/>
            <person name="Spatafora J.W."/>
            <person name="Henrissat B."/>
            <person name="Nagy L.G."/>
            <person name="Aury J.M."/>
            <person name="Wincker P."/>
            <person name="Grigoriev I.V."/>
            <person name="Bonfante P."/>
            <person name="Martin F.M."/>
        </authorList>
    </citation>
    <scope>NUCLEOTIDE SEQUENCE [LARGE SCALE GENOMIC DNA]</scope>
    <source>
        <strain evidence="1 2">CCBAS932</strain>
    </source>
</reference>
<sequence length="316" mass="36427">MKLHARLITLLVSFILFISVICFHQALKIRYRKAFGLLPSRLVIFGDEWSGILPPDTLRKRDKTSAPAHVWTELLCSHIHAECSSFAPANTQEITRIQKGEYGAAVDNLIFDQNSTVPDLRTQVAAWIEAEQKAIADGKSQERSSLFSVFFGVNDVWKYSSYSRADGVAAVDASLDSMFEQLGVMGANWPDPIQVLMPYVLDITMLPGWKRFRERKDFRQEQLKNAVFLTRKWNHGLDLRARNWKKGRVLLWDMNRWFLDAIRNEAKDGWFEVKEGCAKNKKDICDRPDEFLMWDDIHLGPRAHEKLAQAVVQYLL</sequence>
<dbReference type="EMBL" id="ML119122">
    <property type="protein sequence ID" value="RPB13510.1"/>
    <property type="molecule type" value="Genomic_DNA"/>
</dbReference>
<keyword evidence="2" id="KW-1185">Reference proteome</keyword>
<dbReference type="Gene3D" id="3.40.50.1110">
    <property type="entry name" value="SGNH hydrolase"/>
    <property type="match status" value="1"/>
</dbReference>
<protein>
    <recommendedName>
        <fullName evidence="3">SGNH hydrolase</fullName>
    </recommendedName>
</protein>
<evidence type="ECO:0000313" key="2">
    <source>
        <dbReference type="Proteomes" id="UP000277580"/>
    </source>
</evidence>
<evidence type="ECO:0008006" key="3">
    <source>
        <dbReference type="Google" id="ProtNLM"/>
    </source>
</evidence>
<dbReference type="Proteomes" id="UP000277580">
    <property type="component" value="Unassembled WGS sequence"/>
</dbReference>
<dbReference type="AlphaFoldDB" id="A0A3N4KSL3"/>
<dbReference type="InParanoid" id="A0A3N4KSL3"/>